<keyword evidence="9 11" id="KW-0501">Molybdenum cofactor biosynthesis</keyword>
<dbReference type="NCBIfam" id="TIGR00177">
    <property type="entry name" value="molyb_syn"/>
    <property type="match status" value="1"/>
</dbReference>
<evidence type="ECO:0000313" key="14">
    <source>
        <dbReference type="Proteomes" id="UP000281955"/>
    </source>
</evidence>
<comment type="cofactor">
    <cofactor evidence="1 11">
        <name>Mg(2+)</name>
        <dbReference type="ChEBI" id="CHEBI:18420"/>
    </cofactor>
</comment>
<evidence type="ECO:0000256" key="4">
    <source>
        <dbReference type="ARBA" id="ARBA00010763"/>
    </source>
</evidence>
<dbReference type="InterPro" id="IPR005110">
    <property type="entry name" value="MoeA_linker/N"/>
</dbReference>
<evidence type="ECO:0000256" key="1">
    <source>
        <dbReference type="ARBA" id="ARBA00001946"/>
    </source>
</evidence>
<evidence type="ECO:0000256" key="7">
    <source>
        <dbReference type="ARBA" id="ARBA00022723"/>
    </source>
</evidence>
<dbReference type="NCBIfam" id="NF045515">
    <property type="entry name" value="Glp_gephyrin"/>
    <property type="match status" value="1"/>
</dbReference>
<protein>
    <recommendedName>
        <fullName evidence="11">Molybdopterin molybdenumtransferase</fullName>
        <ecNumber evidence="11">2.10.1.1</ecNumber>
    </recommendedName>
</protein>
<keyword evidence="7 11" id="KW-0479">Metal-binding</keyword>
<evidence type="ECO:0000256" key="11">
    <source>
        <dbReference type="RuleBase" id="RU365090"/>
    </source>
</evidence>
<dbReference type="PANTHER" id="PTHR10192:SF5">
    <property type="entry name" value="GEPHYRIN"/>
    <property type="match status" value="1"/>
</dbReference>
<evidence type="ECO:0000256" key="9">
    <source>
        <dbReference type="ARBA" id="ARBA00023150"/>
    </source>
</evidence>
<dbReference type="InterPro" id="IPR036425">
    <property type="entry name" value="MoaB/Mog-like_dom_sf"/>
</dbReference>
<dbReference type="SMART" id="SM00852">
    <property type="entry name" value="MoCF_biosynth"/>
    <property type="match status" value="1"/>
</dbReference>
<comment type="caution">
    <text evidence="13">The sequence shown here is derived from an EMBL/GenBank/DDBJ whole genome shotgun (WGS) entry which is preliminary data.</text>
</comment>
<comment type="pathway">
    <text evidence="3 11">Cofactor biosynthesis; molybdopterin biosynthesis.</text>
</comment>
<dbReference type="SUPFAM" id="SSF53218">
    <property type="entry name" value="Molybdenum cofactor biosynthesis proteins"/>
    <property type="match status" value="1"/>
</dbReference>
<dbReference type="Proteomes" id="UP000281955">
    <property type="component" value="Unassembled WGS sequence"/>
</dbReference>
<dbReference type="Pfam" id="PF03454">
    <property type="entry name" value="MoeA_C"/>
    <property type="match status" value="1"/>
</dbReference>
<dbReference type="FunFam" id="2.170.190.11:FF:000004">
    <property type="entry name" value="Molybdopterin molybdenumtransferase"/>
    <property type="match status" value="1"/>
</dbReference>
<evidence type="ECO:0000313" key="13">
    <source>
        <dbReference type="EMBL" id="RKS68584.1"/>
    </source>
</evidence>
<dbReference type="InterPro" id="IPR001453">
    <property type="entry name" value="MoaB/Mog_dom"/>
</dbReference>
<dbReference type="SUPFAM" id="SSF63882">
    <property type="entry name" value="MoeA N-terminal region -like"/>
    <property type="match status" value="1"/>
</dbReference>
<reference evidence="13 14" key="1">
    <citation type="submission" date="2018-10" db="EMBL/GenBank/DDBJ databases">
        <title>Genomic Encyclopedia of Archaeal and Bacterial Type Strains, Phase II (KMG-II): from individual species to whole genera.</title>
        <authorList>
            <person name="Goeker M."/>
        </authorList>
    </citation>
    <scope>NUCLEOTIDE SEQUENCE [LARGE SCALE GENOMIC DNA]</scope>
    <source>
        <strain evidence="13 14">RP-AC37</strain>
    </source>
</reference>
<keyword evidence="6 11" id="KW-0808">Transferase</keyword>
<proteinExistence type="inferred from homology"/>
<organism evidence="13 14">
    <name type="scientific">Motilibacter peucedani</name>
    <dbReference type="NCBI Taxonomy" id="598650"/>
    <lineage>
        <taxon>Bacteria</taxon>
        <taxon>Bacillati</taxon>
        <taxon>Actinomycetota</taxon>
        <taxon>Actinomycetes</taxon>
        <taxon>Motilibacterales</taxon>
        <taxon>Motilibacteraceae</taxon>
        <taxon>Motilibacter</taxon>
    </lineage>
</organism>
<keyword evidence="8 11" id="KW-0460">Magnesium</keyword>
<sequence>MGPIVKTVDAHLADILDLVEPLPPLDLQLLEAHGCVLAEDVAAPTDLPAWDNSGMDGYAVRRADVATASAEHPVRLPVVGDVPAGSQVSYRVQPGQCVRIMTGAPVPEGADSVVPVEWTDRGTETVEVRQAPAAGQHVRLRGGDVRAGDVVLTAGTRLGPAHVALLAAVGRSRALVRPRPRVVMVSTGSELVEAGAVPGHGQIPDANGPGLTAAAREAGAVVFRVGIVPDDPRVLLDTIEDQLVRADLVVTTGGVSAGAYDVVKEVLSRLGTVEFGPVAMQPGKPQGFGTVGPDATPIFTLPGNPVSAFVSFEVFVRPAIRRMLGVEPLHRPMVSAECTEALDSRAGVRQFLRGSLTERDGRLVVEPSPGGPGSHLVASLAKANCLLVVGEDVTHVAAGEQVPVMVLERRTS</sequence>
<dbReference type="InterPro" id="IPR005111">
    <property type="entry name" value="MoeA_C_domain_IV"/>
</dbReference>
<dbReference type="InterPro" id="IPR038987">
    <property type="entry name" value="MoeA-like"/>
</dbReference>
<dbReference type="FunFam" id="3.40.980.10:FF:000004">
    <property type="entry name" value="Molybdopterin molybdenumtransferase"/>
    <property type="match status" value="1"/>
</dbReference>
<comment type="function">
    <text evidence="2 11">Catalyzes the insertion of molybdate into adenylated molybdopterin with the concomitant release of AMP.</text>
</comment>
<comment type="catalytic activity">
    <reaction evidence="10">
        <text>adenylyl-molybdopterin + molybdate = Mo-molybdopterin + AMP + H(+)</text>
        <dbReference type="Rhea" id="RHEA:35047"/>
        <dbReference type="ChEBI" id="CHEBI:15378"/>
        <dbReference type="ChEBI" id="CHEBI:36264"/>
        <dbReference type="ChEBI" id="CHEBI:62727"/>
        <dbReference type="ChEBI" id="CHEBI:71302"/>
        <dbReference type="ChEBI" id="CHEBI:456215"/>
        <dbReference type="EC" id="2.10.1.1"/>
    </reaction>
</comment>
<keyword evidence="5 11" id="KW-0500">Molybdenum</keyword>
<keyword evidence="14" id="KW-1185">Reference proteome</keyword>
<feature type="domain" description="MoaB/Mog" evidence="12">
    <location>
        <begin position="183"/>
        <end position="322"/>
    </location>
</feature>
<evidence type="ECO:0000259" key="12">
    <source>
        <dbReference type="SMART" id="SM00852"/>
    </source>
</evidence>
<dbReference type="Gene3D" id="2.40.340.10">
    <property type="entry name" value="MoeA, C-terminal, domain IV"/>
    <property type="match status" value="1"/>
</dbReference>
<dbReference type="AlphaFoldDB" id="A0A420XKB6"/>
<dbReference type="InParanoid" id="A0A420XKB6"/>
<dbReference type="PANTHER" id="PTHR10192">
    <property type="entry name" value="MOLYBDOPTERIN BIOSYNTHESIS PROTEIN"/>
    <property type="match status" value="1"/>
</dbReference>
<evidence type="ECO:0000256" key="6">
    <source>
        <dbReference type="ARBA" id="ARBA00022679"/>
    </source>
</evidence>
<dbReference type="UniPathway" id="UPA00344"/>
<dbReference type="Gene3D" id="3.90.105.10">
    <property type="entry name" value="Molybdopterin biosynthesis moea protein, domain 2"/>
    <property type="match status" value="1"/>
</dbReference>
<dbReference type="EMBL" id="RBWV01000016">
    <property type="protein sequence ID" value="RKS68584.1"/>
    <property type="molecule type" value="Genomic_DNA"/>
</dbReference>
<dbReference type="GO" id="GO:0006777">
    <property type="term" value="P:Mo-molybdopterin cofactor biosynthetic process"/>
    <property type="evidence" value="ECO:0007669"/>
    <property type="project" value="UniProtKB-UniRule"/>
</dbReference>
<evidence type="ECO:0000256" key="10">
    <source>
        <dbReference type="ARBA" id="ARBA00047317"/>
    </source>
</evidence>
<dbReference type="InterPro" id="IPR036688">
    <property type="entry name" value="MoeA_C_domain_IV_sf"/>
</dbReference>
<evidence type="ECO:0000256" key="3">
    <source>
        <dbReference type="ARBA" id="ARBA00005046"/>
    </source>
</evidence>
<dbReference type="EC" id="2.10.1.1" evidence="11"/>
<dbReference type="Gene3D" id="2.170.190.11">
    <property type="entry name" value="Molybdopterin biosynthesis moea protein, domain 3"/>
    <property type="match status" value="1"/>
</dbReference>
<dbReference type="Pfam" id="PF00994">
    <property type="entry name" value="MoCF_biosynth"/>
    <property type="match status" value="1"/>
</dbReference>
<dbReference type="GO" id="GO:0005829">
    <property type="term" value="C:cytosol"/>
    <property type="evidence" value="ECO:0007669"/>
    <property type="project" value="TreeGrafter"/>
</dbReference>
<name>A0A420XKB6_9ACTN</name>
<comment type="similarity">
    <text evidence="4 11">Belongs to the MoeA family.</text>
</comment>
<accession>A0A420XKB6</accession>
<dbReference type="SUPFAM" id="SSF63867">
    <property type="entry name" value="MoeA C-terminal domain-like"/>
    <property type="match status" value="1"/>
</dbReference>
<dbReference type="Gene3D" id="3.40.980.10">
    <property type="entry name" value="MoaB/Mog-like domain"/>
    <property type="match status" value="1"/>
</dbReference>
<dbReference type="GO" id="GO:0061599">
    <property type="term" value="F:molybdopterin molybdotransferase activity"/>
    <property type="evidence" value="ECO:0007669"/>
    <property type="project" value="UniProtKB-UniRule"/>
</dbReference>
<dbReference type="Pfam" id="PF03453">
    <property type="entry name" value="MoeA_N"/>
    <property type="match status" value="1"/>
</dbReference>
<dbReference type="CDD" id="cd00887">
    <property type="entry name" value="MoeA"/>
    <property type="match status" value="1"/>
</dbReference>
<dbReference type="GO" id="GO:0046872">
    <property type="term" value="F:metal ion binding"/>
    <property type="evidence" value="ECO:0007669"/>
    <property type="project" value="UniProtKB-UniRule"/>
</dbReference>
<evidence type="ECO:0000256" key="5">
    <source>
        <dbReference type="ARBA" id="ARBA00022505"/>
    </source>
</evidence>
<dbReference type="FunCoup" id="A0A420XKB6">
    <property type="interactions" value="320"/>
</dbReference>
<evidence type="ECO:0000256" key="8">
    <source>
        <dbReference type="ARBA" id="ARBA00022842"/>
    </source>
</evidence>
<evidence type="ECO:0000256" key="2">
    <source>
        <dbReference type="ARBA" id="ARBA00002901"/>
    </source>
</evidence>
<gene>
    <name evidence="13" type="ORF">CLV35_3712</name>
</gene>
<dbReference type="InterPro" id="IPR036135">
    <property type="entry name" value="MoeA_linker/N_sf"/>
</dbReference>